<feature type="domain" description="ABC transporter" evidence="9">
    <location>
        <begin position="245"/>
        <end position="488"/>
    </location>
</feature>
<feature type="domain" description="ABC transporter" evidence="9">
    <location>
        <begin position="1"/>
        <end position="234"/>
    </location>
</feature>
<dbReference type="CDD" id="cd03215">
    <property type="entry name" value="ABC_Carb_Monos_II"/>
    <property type="match status" value="1"/>
</dbReference>
<protein>
    <submittedName>
        <fullName evidence="10">D-ribose transporter ATP binding protein</fullName>
    </submittedName>
</protein>
<organism evidence="10 11">
    <name type="scientific">Limnochorda pilosa</name>
    <dbReference type="NCBI Taxonomy" id="1555112"/>
    <lineage>
        <taxon>Bacteria</taxon>
        <taxon>Bacillati</taxon>
        <taxon>Bacillota</taxon>
        <taxon>Limnochordia</taxon>
        <taxon>Limnochordales</taxon>
        <taxon>Limnochordaceae</taxon>
        <taxon>Limnochorda</taxon>
    </lineage>
</organism>
<dbReference type="Proteomes" id="UP000065807">
    <property type="component" value="Chromosome"/>
</dbReference>
<dbReference type="InterPro" id="IPR017871">
    <property type="entry name" value="ABC_transporter-like_CS"/>
</dbReference>
<dbReference type="CDD" id="cd03216">
    <property type="entry name" value="ABC_Carb_Monos_I"/>
    <property type="match status" value="1"/>
</dbReference>
<evidence type="ECO:0000259" key="9">
    <source>
        <dbReference type="PROSITE" id="PS50893"/>
    </source>
</evidence>
<keyword evidence="2" id="KW-0813">Transport</keyword>
<evidence type="ECO:0000313" key="10">
    <source>
        <dbReference type="EMBL" id="BAS27774.1"/>
    </source>
</evidence>
<dbReference type="SMART" id="SM00382">
    <property type="entry name" value="AAA"/>
    <property type="match status" value="2"/>
</dbReference>
<evidence type="ECO:0000313" key="11">
    <source>
        <dbReference type="Proteomes" id="UP000065807"/>
    </source>
</evidence>
<dbReference type="InterPro" id="IPR003593">
    <property type="entry name" value="AAA+_ATPase"/>
</dbReference>
<dbReference type="PATRIC" id="fig|1555112.3.peg.1966"/>
<dbReference type="PANTHER" id="PTHR43790">
    <property type="entry name" value="CARBOHYDRATE TRANSPORT ATP-BINDING PROTEIN MG119-RELATED"/>
    <property type="match status" value="1"/>
</dbReference>
<dbReference type="InterPro" id="IPR027417">
    <property type="entry name" value="P-loop_NTPase"/>
</dbReference>
<reference evidence="11" key="1">
    <citation type="submission" date="2015-07" db="EMBL/GenBank/DDBJ databases">
        <title>Complete genome sequence and phylogenetic analysis of Limnochorda pilosa.</title>
        <authorList>
            <person name="Watanabe M."/>
            <person name="Kojima H."/>
            <person name="Fukui M."/>
        </authorList>
    </citation>
    <scope>NUCLEOTIDE SEQUENCE [LARGE SCALE GENOMIC DNA]</scope>
    <source>
        <strain evidence="11">HC45</strain>
    </source>
</reference>
<proteinExistence type="predicted"/>
<accession>A0A0K2SLS7</accession>
<dbReference type="EMBL" id="AP014924">
    <property type="protein sequence ID" value="BAS27774.1"/>
    <property type="molecule type" value="Genomic_DNA"/>
</dbReference>
<dbReference type="GO" id="GO:0005886">
    <property type="term" value="C:plasma membrane"/>
    <property type="evidence" value="ECO:0007669"/>
    <property type="project" value="UniProtKB-SubCell"/>
</dbReference>
<dbReference type="STRING" id="1555112.LIP_1933"/>
<dbReference type="GO" id="GO:0016887">
    <property type="term" value="F:ATP hydrolysis activity"/>
    <property type="evidence" value="ECO:0007669"/>
    <property type="project" value="InterPro"/>
</dbReference>
<keyword evidence="5" id="KW-0547">Nucleotide-binding</keyword>
<dbReference type="AlphaFoldDB" id="A0A0K2SLS7"/>
<evidence type="ECO:0000256" key="4">
    <source>
        <dbReference type="ARBA" id="ARBA00022737"/>
    </source>
</evidence>
<dbReference type="PANTHER" id="PTHR43790:SF9">
    <property type="entry name" value="GALACTOFURANOSE TRANSPORTER ATP-BINDING PROTEIN YTFR"/>
    <property type="match status" value="1"/>
</dbReference>
<evidence type="ECO:0000256" key="3">
    <source>
        <dbReference type="ARBA" id="ARBA00022475"/>
    </source>
</evidence>
<reference evidence="11" key="2">
    <citation type="journal article" date="2016" name="Int. J. Syst. Evol. Microbiol.">
        <title>Complete genome sequence and cell structure of Limnochorda pilosa, a Gram-negative spore-former within the phylum Firmicutes.</title>
        <authorList>
            <person name="Watanabe M."/>
            <person name="Kojima H."/>
            <person name="Fukui M."/>
        </authorList>
    </citation>
    <scope>NUCLEOTIDE SEQUENCE [LARGE SCALE GENOMIC DNA]</scope>
    <source>
        <strain evidence="11">HC45</strain>
    </source>
</reference>
<dbReference type="InterPro" id="IPR003439">
    <property type="entry name" value="ABC_transporter-like_ATP-bd"/>
</dbReference>
<dbReference type="Gene3D" id="3.40.50.300">
    <property type="entry name" value="P-loop containing nucleotide triphosphate hydrolases"/>
    <property type="match status" value="2"/>
</dbReference>
<evidence type="ECO:0000256" key="7">
    <source>
        <dbReference type="ARBA" id="ARBA00022967"/>
    </source>
</evidence>
<keyword evidence="4" id="KW-0677">Repeat</keyword>
<evidence type="ECO:0000256" key="1">
    <source>
        <dbReference type="ARBA" id="ARBA00004202"/>
    </source>
</evidence>
<gene>
    <name evidence="10" type="ORF">LIP_1933</name>
</gene>
<keyword evidence="7" id="KW-1278">Translocase</keyword>
<dbReference type="SUPFAM" id="SSF52540">
    <property type="entry name" value="P-loop containing nucleoside triphosphate hydrolases"/>
    <property type="match status" value="2"/>
</dbReference>
<keyword evidence="3" id="KW-1003">Cell membrane</keyword>
<dbReference type="FunFam" id="3.40.50.300:FF:000127">
    <property type="entry name" value="Ribose import ATP-binding protein RbsA"/>
    <property type="match status" value="1"/>
</dbReference>
<dbReference type="GO" id="GO:0005524">
    <property type="term" value="F:ATP binding"/>
    <property type="evidence" value="ECO:0007669"/>
    <property type="project" value="UniProtKB-KW"/>
</dbReference>
<dbReference type="Pfam" id="PF00005">
    <property type="entry name" value="ABC_tran"/>
    <property type="match status" value="2"/>
</dbReference>
<keyword evidence="11" id="KW-1185">Reference proteome</keyword>
<dbReference type="PROSITE" id="PS50893">
    <property type="entry name" value="ABC_TRANSPORTER_2"/>
    <property type="match status" value="2"/>
</dbReference>
<dbReference type="KEGG" id="lpil:LIP_1933"/>
<comment type="subcellular location">
    <subcellularLocation>
        <location evidence="1">Cell membrane</location>
        <topology evidence="1">Peripheral membrane protein</topology>
    </subcellularLocation>
</comment>
<evidence type="ECO:0000256" key="6">
    <source>
        <dbReference type="ARBA" id="ARBA00022840"/>
    </source>
</evidence>
<evidence type="ECO:0000256" key="2">
    <source>
        <dbReference type="ARBA" id="ARBA00022448"/>
    </source>
</evidence>
<sequence>MRGMGKVFPGVVALDGVDLDLYPGEVHALVGENGAGKSTLMKVLSGIYRPDAGQVLWDGAPVVAHSPGEARRLGLSIVHQEFNLVGPLSVAENLFLTDLPSSGGLLRVGEMRKRARDLLARLDLALDVTRPVESLSVAEMQLVEIARALASDCRVLILDEPTAALTRAEVERLFDVLRGLRSRGVALVYISHKLEEVFALADRVTVLRDGRQVGSGPAASWTREEVIARMVGRELSGYFPARQRQPGPPLLEVRDLSVPGKLFDVSLTLRQGEILGVFGLMGAGQELLARALFGAVPGTQGQILLDGRPVRLASPAAAISHHLALVTEDRKQEGLVLIDDVVGNTTLAALRRFSPGGFLQRRRQREVTGRFVERLRIRTPSLSQEVGHLSGGNQQKVVLAKWLATEPRVLILVEPTRGIDVGAKAEIYQIMNELAAQGRALLFVSPELPEILGLSDRILVMAEGRIRAELDPARTSQEEIMALATGVGVAAHGGPGSGAPAGGGRP</sequence>
<dbReference type="InterPro" id="IPR050107">
    <property type="entry name" value="ABC_carbohydrate_import_ATPase"/>
</dbReference>
<keyword evidence="6" id="KW-0067">ATP-binding</keyword>
<evidence type="ECO:0000256" key="8">
    <source>
        <dbReference type="ARBA" id="ARBA00023136"/>
    </source>
</evidence>
<dbReference type="PROSITE" id="PS00211">
    <property type="entry name" value="ABC_TRANSPORTER_1"/>
    <property type="match status" value="1"/>
</dbReference>
<evidence type="ECO:0000256" key="5">
    <source>
        <dbReference type="ARBA" id="ARBA00022741"/>
    </source>
</evidence>
<keyword evidence="8" id="KW-0472">Membrane</keyword>
<name>A0A0K2SLS7_LIMPI</name>